<feature type="compositionally biased region" description="Acidic residues" evidence="4">
    <location>
        <begin position="136"/>
        <end position="154"/>
    </location>
</feature>
<keyword evidence="8" id="KW-1185">Reference proteome</keyword>
<accession>A0A9W8JMY9</accession>
<evidence type="ECO:0000256" key="1">
    <source>
        <dbReference type="ARBA" id="ARBA00022490"/>
    </source>
</evidence>
<keyword evidence="5" id="KW-0472">Membrane</keyword>
<dbReference type="PANTHER" id="PTHR13937">
    <property type="entry name" value="EUKARYOTIC TRANSLATION INITATION FACTOR 3, SUBUNIT 8 EIF3S8 -RELATED"/>
    <property type="match status" value="1"/>
</dbReference>
<evidence type="ECO:0000313" key="8">
    <source>
        <dbReference type="Proteomes" id="UP001148786"/>
    </source>
</evidence>
<keyword evidence="5" id="KW-0812">Transmembrane</keyword>
<dbReference type="InterPro" id="IPR027516">
    <property type="entry name" value="EIF3C"/>
</dbReference>
<dbReference type="PANTHER" id="PTHR13937:SF0">
    <property type="entry name" value="EUKARYOTIC TRANSLATION INITIATION FACTOR 3 SUBUNIT C-RELATED"/>
    <property type="match status" value="1"/>
</dbReference>
<keyword evidence="1" id="KW-0963">Cytoplasm</keyword>
<dbReference type="GO" id="GO:0031369">
    <property type="term" value="F:translation initiation factor binding"/>
    <property type="evidence" value="ECO:0007669"/>
    <property type="project" value="InterPro"/>
</dbReference>
<name>A0A9W8JMY9_9AGAR</name>
<proteinExistence type="predicted"/>
<dbReference type="GO" id="GO:0003723">
    <property type="term" value="F:RNA binding"/>
    <property type="evidence" value="ECO:0007669"/>
    <property type="project" value="InterPro"/>
</dbReference>
<dbReference type="OrthoDB" id="2553651at2759"/>
<comment type="caution">
    <text evidence="7">The sequence shown here is derived from an EMBL/GenBank/DDBJ whole genome shotgun (WGS) entry which is preliminary data.</text>
</comment>
<feature type="transmembrane region" description="Helical" evidence="5">
    <location>
        <begin position="82"/>
        <end position="104"/>
    </location>
</feature>
<gene>
    <name evidence="7" type="ORF">NLJ89_g12091</name>
</gene>
<keyword evidence="5" id="KW-1133">Transmembrane helix</keyword>
<evidence type="ECO:0000313" key="7">
    <source>
        <dbReference type="EMBL" id="KAJ3483119.1"/>
    </source>
</evidence>
<dbReference type="InterPro" id="IPR008905">
    <property type="entry name" value="EIF3C_N_dom"/>
</dbReference>
<evidence type="ECO:0000259" key="6">
    <source>
        <dbReference type="Pfam" id="PF05470"/>
    </source>
</evidence>
<evidence type="ECO:0000256" key="5">
    <source>
        <dbReference type="SAM" id="Phobius"/>
    </source>
</evidence>
<dbReference type="AlphaFoldDB" id="A0A9W8JMY9"/>
<reference evidence="7" key="1">
    <citation type="submission" date="2022-07" db="EMBL/GenBank/DDBJ databases">
        <title>Genome Sequence of Agrocybe chaxingu.</title>
        <authorList>
            <person name="Buettner E."/>
        </authorList>
    </citation>
    <scope>NUCLEOTIDE SEQUENCE</scope>
    <source>
        <strain evidence="7">MP-N11</strain>
    </source>
</reference>
<dbReference type="GO" id="GO:0003743">
    <property type="term" value="F:translation initiation factor activity"/>
    <property type="evidence" value="ECO:0007669"/>
    <property type="project" value="UniProtKB-KW"/>
</dbReference>
<keyword evidence="3" id="KW-0648">Protein biosynthesis</keyword>
<evidence type="ECO:0000256" key="2">
    <source>
        <dbReference type="ARBA" id="ARBA00022540"/>
    </source>
</evidence>
<protein>
    <recommendedName>
        <fullName evidence="6">Eukaryotic translation initiation factor 3 subunit C N-terminal domain-containing protein</fullName>
    </recommendedName>
</protein>
<evidence type="ECO:0000256" key="4">
    <source>
        <dbReference type="SAM" id="MobiDB-lite"/>
    </source>
</evidence>
<sequence>MGIVNIGIFGAMGRAFYVQPGLRRDAAAISTAIAVSVGLLSIEGFAAEQYRQTPRGQEEERRAKQEGALIFKHAREQILRPGVLGGIVGLVNTAVLGVVGYASYVNWGKTWDRRTVSAISMGLLMLWGGEGQAGDSDSESSESEDELMSSEEEEAPAKPTTTAKPAMSRFLRTAGSDSSSSDSETTDDTDDGDKSDESDSEDDEEEKPVRILSAVDKRLKEMEVTGVAMENALKINDWVVISNEFDKLVRMIQRQLNLSEPVPALYIRTLVNFEVSVNSTIQKEKEAKRKMNASNGKALTAMKHKIKKAIKENEADVKKYQDVRS</sequence>
<keyword evidence="2" id="KW-0396">Initiation factor</keyword>
<dbReference type="Proteomes" id="UP001148786">
    <property type="component" value="Unassembled WGS sequence"/>
</dbReference>
<feature type="compositionally biased region" description="Low complexity" evidence="4">
    <location>
        <begin position="157"/>
        <end position="166"/>
    </location>
</feature>
<dbReference type="GO" id="GO:0005852">
    <property type="term" value="C:eukaryotic translation initiation factor 3 complex"/>
    <property type="evidence" value="ECO:0007669"/>
    <property type="project" value="InterPro"/>
</dbReference>
<organism evidence="7 8">
    <name type="scientific">Agrocybe chaxingu</name>
    <dbReference type="NCBI Taxonomy" id="84603"/>
    <lineage>
        <taxon>Eukaryota</taxon>
        <taxon>Fungi</taxon>
        <taxon>Dikarya</taxon>
        <taxon>Basidiomycota</taxon>
        <taxon>Agaricomycotina</taxon>
        <taxon>Agaricomycetes</taxon>
        <taxon>Agaricomycetidae</taxon>
        <taxon>Agaricales</taxon>
        <taxon>Agaricineae</taxon>
        <taxon>Strophariaceae</taxon>
        <taxon>Agrocybe</taxon>
    </lineage>
</organism>
<evidence type="ECO:0000256" key="3">
    <source>
        <dbReference type="ARBA" id="ARBA00022917"/>
    </source>
</evidence>
<feature type="domain" description="Eukaryotic translation initiation factor 3 subunit C N-terminal" evidence="6">
    <location>
        <begin position="196"/>
        <end position="321"/>
    </location>
</feature>
<dbReference type="EMBL" id="JANKHO010003492">
    <property type="protein sequence ID" value="KAJ3483119.1"/>
    <property type="molecule type" value="Genomic_DNA"/>
</dbReference>
<dbReference type="Pfam" id="PF05470">
    <property type="entry name" value="eIF-3c_N"/>
    <property type="match status" value="1"/>
</dbReference>
<feature type="compositionally biased region" description="Acidic residues" evidence="4">
    <location>
        <begin position="184"/>
        <end position="206"/>
    </location>
</feature>
<feature type="region of interest" description="Disordered" evidence="4">
    <location>
        <begin position="130"/>
        <end position="209"/>
    </location>
</feature>